<organism evidence="2 3">
    <name type="scientific">Hyaloscypha hepaticicola</name>
    <dbReference type="NCBI Taxonomy" id="2082293"/>
    <lineage>
        <taxon>Eukaryota</taxon>
        <taxon>Fungi</taxon>
        <taxon>Dikarya</taxon>
        <taxon>Ascomycota</taxon>
        <taxon>Pezizomycotina</taxon>
        <taxon>Leotiomycetes</taxon>
        <taxon>Helotiales</taxon>
        <taxon>Hyaloscyphaceae</taxon>
        <taxon>Hyaloscypha</taxon>
    </lineage>
</organism>
<dbReference type="Proteomes" id="UP000235672">
    <property type="component" value="Unassembled WGS sequence"/>
</dbReference>
<feature type="transmembrane region" description="Helical" evidence="1">
    <location>
        <begin position="114"/>
        <end position="138"/>
    </location>
</feature>
<dbReference type="STRING" id="1745343.A0A2J6Q8S8"/>
<keyword evidence="3" id="KW-1185">Reference proteome</keyword>
<sequence>MPGAGGTPGFFVTSSGPVVFVLFLLKPWGSRFMYKNTLQNEAIWHARLTFSFAISQTPSQLLLQRFSLPLLLSTRLLPGCLDITPDLSGIPQLNEPIQKLREKMELTQRENIKFLLPLVASVIQIIFTMCKMGLFIYLRGKKKPFSKVETSIGFSLLVLGILLLVFSVIQDERAIVEVLSLNNGALIVYQCAWSWKFVSRDNEDSKLGGSLFLVICVVIVSVLSGNVLLKGREILHYLAFSIWGLMYILLFVVYYRLQQRMERDTFVRNLVKGNMWFSGISFVCTVLAVGLLAIGKLDFASSLLVKLMAGLWFLLWLYAQVRPILKDKCKSDNPKDPSFPTRVSHFQMMDLPLSAMSDLEEARHDVPAEPPPVHTRYGFRRDSVIGDPDGTSTTSILSEYGRFITENRPSYLEFGKDEHELWKTTLSGRLHAATLKSVSNVLDIGTGQGHWAIDFANQYVIARVIGFDSSFAQVDELYPLNFEYQLGDVELGWTFAPNRFDYIHGRMLSHWIKNRGNLCREALRCLQPRGIFEIQDFESTSHSEDDTRSWSDHLKEAGFINIQVLYISTTAFTKWANTHGEVELNVWKDIRDFKTRSVVIYGSKPS</sequence>
<keyword evidence="1" id="KW-1133">Transmembrane helix</keyword>
<dbReference type="PANTHER" id="PTHR43591">
    <property type="entry name" value="METHYLTRANSFERASE"/>
    <property type="match status" value="1"/>
</dbReference>
<feature type="transmembrane region" description="Helical" evidence="1">
    <location>
        <begin position="207"/>
        <end position="228"/>
    </location>
</feature>
<dbReference type="CDD" id="cd02440">
    <property type="entry name" value="AdoMet_MTases"/>
    <property type="match status" value="1"/>
</dbReference>
<dbReference type="EMBL" id="KZ613477">
    <property type="protein sequence ID" value="PMD22668.1"/>
    <property type="molecule type" value="Genomic_DNA"/>
</dbReference>
<proteinExistence type="predicted"/>
<feature type="transmembrane region" description="Helical" evidence="1">
    <location>
        <begin position="234"/>
        <end position="255"/>
    </location>
</feature>
<dbReference type="GO" id="GO:0032259">
    <property type="term" value="P:methylation"/>
    <property type="evidence" value="ECO:0007669"/>
    <property type="project" value="UniProtKB-KW"/>
</dbReference>
<feature type="transmembrane region" description="Helical" evidence="1">
    <location>
        <begin position="300"/>
        <end position="319"/>
    </location>
</feature>
<keyword evidence="1" id="KW-0472">Membrane</keyword>
<keyword evidence="1" id="KW-0812">Transmembrane</keyword>
<keyword evidence="2" id="KW-0808">Transferase</keyword>
<gene>
    <name evidence="2" type="ORF">NA56DRAFT_747913</name>
</gene>
<evidence type="ECO:0000256" key="1">
    <source>
        <dbReference type="SAM" id="Phobius"/>
    </source>
</evidence>
<feature type="transmembrane region" description="Helical" evidence="1">
    <location>
        <begin position="150"/>
        <end position="169"/>
    </location>
</feature>
<dbReference type="Gene3D" id="3.40.50.150">
    <property type="entry name" value="Vaccinia Virus protein VP39"/>
    <property type="match status" value="1"/>
</dbReference>
<keyword evidence="2" id="KW-0489">Methyltransferase</keyword>
<dbReference type="InterPro" id="IPR029063">
    <property type="entry name" value="SAM-dependent_MTases_sf"/>
</dbReference>
<dbReference type="Pfam" id="PF13489">
    <property type="entry name" value="Methyltransf_23"/>
    <property type="match status" value="1"/>
</dbReference>
<name>A0A2J6Q8S8_9HELO</name>
<dbReference type="SUPFAM" id="SSF53335">
    <property type="entry name" value="S-adenosyl-L-methionine-dependent methyltransferases"/>
    <property type="match status" value="1"/>
</dbReference>
<feature type="transmembrane region" description="Helical" evidence="1">
    <location>
        <begin position="275"/>
        <end position="294"/>
    </location>
</feature>
<dbReference type="PANTHER" id="PTHR43591:SF24">
    <property type="entry name" value="2-METHOXY-6-POLYPRENYL-1,4-BENZOQUINOL METHYLASE, MITOCHONDRIAL"/>
    <property type="match status" value="1"/>
</dbReference>
<evidence type="ECO:0000313" key="3">
    <source>
        <dbReference type="Proteomes" id="UP000235672"/>
    </source>
</evidence>
<dbReference type="OrthoDB" id="2013972at2759"/>
<accession>A0A2J6Q8S8</accession>
<dbReference type="AlphaFoldDB" id="A0A2J6Q8S8"/>
<evidence type="ECO:0000313" key="2">
    <source>
        <dbReference type="EMBL" id="PMD22668.1"/>
    </source>
</evidence>
<feature type="transmembrane region" description="Helical" evidence="1">
    <location>
        <begin position="6"/>
        <end position="25"/>
    </location>
</feature>
<reference evidence="2 3" key="1">
    <citation type="submission" date="2016-05" db="EMBL/GenBank/DDBJ databases">
        <title>A degradative enzymes factory behind the ericoid mycorrhizal symbiosis.</title>
        <authorList>
            <consortium name="DOE Joint Genome Institute"/>
            <person name="Martino E."/>
            <person name="Morin E."/>
            <person name="Grelet G."/>
            <person name="Kuo A."/>
            <person name="Kohler A."/>
            <person name="Daghino S."/>
            <person name="Barry K."/>
            <person name="Choi C."/>
            <person name="Cichocki N."/>
            <person name="Clum A."/>
            <person name="Copeland A."/>
            <person name="Hainaut M."/>
            <person name="Haridas S."/>
            <person name="Labutti K."/>
            <person name="Lindquist E."/>
            <person name="Lipzen A."/>
            <person name="Khouja H.-R."/>
            <person name="Murat C."/>
            <person name="Ohm R."/>
            <person name="Olson A."/>
            <person name="Spatafora J."/>
            <person name="Veneault-Fourrey C."/>
            <person name="Henrissat B."/>
            <person name="Grigoriev I."/>
            <person name="Martin F."/>
            <person name="Perotto S."/>
        </authorList>
    </citation>
    <scope>NUCLEOTIDE SEQUENCE [LARGE SCALE GENOMIC DNA]</scope>
    <source>
        <strain evidence="2 3">UAMH 7357</strain>
    </source>
</reference>
<dbReference type="GO" id="GO:0008168">
    <property type="term" value="F:methyltransferase activity"/>
    <property type="evidence" value="ECO:0007669"/>
    <property type="project" value="UniProtKB-KW"/>
</dbReference>
<protein>
    <submittedName>
        <fullName evidence="2">S-adenosyl-L-methionine-dependent methyltransferase</fullName>
    </submittedName>
</protein>